<dbReference type="OrthoDB" id="7593450at2"/>
<reference evidence="1 2" key="1">
    <citation type="submission" date="2017-11" db="EMBL/GenBank/DDBJ databases">
        <title>Draft genome sequence of Rhizobiales bacterium SY3-13.</title>
        <authorList>
            <person name="Sun C."/>
        </authorList>
    </citation>
    <scope>NUCLEOTIDE SEQUENCE [LARGE SCALE GENOMIC DNA]</scope>
    <source>
        <strain evidence="1 2">SY3-13</strain>
    </source>
</reference>
<accession>A0A2M9FY92</accession>
<dbReference type="PANTHER" id="PTHR23004:SF7">
    <property type="entry name" value="DUF924-DOMAIN-CONTAINING PROTEIN"/>
    <property type="match status" value="1"/>
</dbReference>
<name>A0A2M9FY92_9PROT</name>
<dbReference type="SUPFAM" id="SSF48452">
    <property type="entry name" value="TPR-like"/>
    <property type="match status" value="1"/>
</dbReference>
<dbReference type="AlphaFoldDB" id="A0A2M9FY92"/>
<evidence type="ECO:0000313" key="1">
    <source>
        <dbReference type="EMBL" id="PJK28424.1"/>
    </source>
</evidence>
<dbReference type="PANTHER" id="PTHR23004">
    <property type="entry name" value="DOUBLECORTIN DOMAIN CONTAINING 2"/>
    <property type="match status" value="1"/>
</dbReference>
<dbReference type="InterPro" id="IPR011990">
    <property type="entry name" value="TPR-like_helical_dom_sf"/>
</dbReference>
<dbReference type="InterPro" id="IPR010323">
    <property type="entry name" value="DUF924"/>
</dbReference>
<protein>
    <submittedName>
        <fullName evidence="1">DUF924 domain-containing protein</fullName>
    </submittedName>
</protein>
<keyword evidence="2" id="KW-1185">Reference proteome</keyword>
<dbReference type="Gene3D" id="1.20.58.320">
    <property type="entry name" value="TPR-like"/>
    <property type="match status" value="1"/>
</dbReference>
<comment type="caution">
    <text evidence="1">The sequence shown here is derived from an EMBL/GenBank/DDBJ whole genome shotgun (WGS) entry which is preliminary data.</text>
</comment>
<dbReference type="EMBL" id="PHIG01000044">
    <property type="protein sequence ID" value="PJK28424.1"/>
    <property type="molecule type" value="Genomic_DNA"/>
</dbReference>
<gene>
    <name evidence="1" type="ORF">CVT23_17125</name>
</gene>
<dbReference type="Gene3D" id="1.25.40.10">
    <property type="entry name" value="Tetratricopeptide repeat domain"/>
    <property type="match status" value="1"/>
</dbReference>
<sequence length="186" mass="21609">MEDPDIARLLGFWFGELEPKDYWTRNDALDERIRREFGALYERASAGGLDHWQETPEGALALVIALDQLPRNMFRGEPRAFATDEKALDVAEGAIERGFDRRLPNDRCMFLYMPFEHSEDLSVQERSLEIFRRLGLTDEVYGFVVRHHEIVARFGRFPHRNRILGRETTPEEAAFLEEPNSSFGGY</sequence>
<evidence type="ECO:0000313" key="2">
    <source>
        <dbReference type="Proteomes" id="UP000229498"/>
    </source>
</evidence>
<dbReference type="RefSeq" id="WP_109795762.1">
    <property type="nucleotide sequence ID" value="NZ_PHIG01000044.1"/>
</dbReference>
<proteinExistence type="predicted"/>
<dbReference type="Proteomes" id="UP000229498">
    <property type="component" value="Unassembled WGS sequence"/>
</dbReference>
<dbReference type="Pfam" id="PF06041">
    <property type="entry name" value="DUF924"/>
    <property type="match status" value="1"/>
</dbReference>
<organism evidence="1 2">
    <name type="scientific">Minwuia thermotolerans</name>
    <dbReference type="NCBI Taxonomy" id="2056226"/>
    <lineage>
        <taxon>Bacteria</taxon>
        <taxon>Pseudomonadati</taxon>
        <taxon>Pseudomonadota</taxon>
        <taxon>Alphaproteobacteria</taxon>
        <taxon>Minwuiales</taxon>
        <taxon>Minwuiaceae</taxon>
        <taxon>Minwuia</taxon>
    </lineage>
</organism>